<keyword evidence="6" id="KW-0560">Oxidoreductase</keyword>
<dbReference type="GO" id="GO:0050661">
    <property type="term" value="F:NADP binding"/>
    <property type="evidence" value="ECO:0007669"/>
    <property type="project" value="InterPro"/>
</dbReference>
<dbReference type="PROSITE" id="PS51330">
    <property type="entry name" value="DHFR_2"/>
    <property type="match status" value="1"/>
</dbReference>
<name>A0AAW9WB03_9FIRM</name>
<comment type="caution">
    <text evidence="8">The sequence shown here is derived from an EMBL/GenBank/DDBJ whole genome shotgun (WGS) entry which is preliminary data.</text>
</comment>
<sequence length="162" mass="18846">MKTIVAVDRNWGIGRDGGLLTHLPEDMKFFRTTTKNKIVIMGRKTLESFPEGKPLKNRINILLTGNYDYCPEGTVICHSVEEVLEAVRGYDSEDVYIIGGQSVYEQFLPYCDTAYVTYMKAELSPDTYFINLDEREDWEMVQVGEDKVYESLHFEFRTYKKK</sequence>
<gene>
    <name evidence="8" type="ORF">GNE07_04660</name>
</gene>
<reference evidence="8 9" key="1">
    <citation type="submission" date="2019-09" db="EMBL/GenBank/DDBJ databases">
        <title>Draft genome sequencing of Hungatella hathewayi 123Y-2.</title>
        <authorList>
            <person name="Lv Q."/>
            <person name="Li S."/>
        </authorList>
    </citation>
    <scope>NUCLEOTIDE SEQUENCE [LARGE SCALE GENOMIC DNA]</scope>
    <source>
        <strain evidence="8 9">123Y-2</strain>
    </source>
</reference>
<dbReference type="Pfam" id="PF00186">
    <property type="entry name" value="DHFR_1"/>
    <property type="match status" value="1"/>
</dbReference>
<evidence type="ECO:0000256" key="3">
    <source>
        <dbReference type="ARBA" id="ARBA00012856"/>
    </source>
</evidence>
<protein>
    <recommendedName>
        <fullName evidence="3">dihydrofolate reductase</fullName>
        <ecNumber evidence="3">1.5.1.3</ecNumber>
    </recommendedName>
</protein>
<organism evidence="8 9">
    <name type="scientific">Hungatella hathewayi</name>
    <dbReference type="NCBI Taxonomy" id="154046"/>
    <lineage>
        <taxon>Bacteria</taxon>
        <taxon>Bacillati</taxon>
        <taxon>Bacillota</taxon>
        <taxon>Clostridia</taxon>
        <taxon>Lachnospirales</taxon>
        <taxon>Lachnospiraceae</taxon>
        <taxon>Hungatella</taxon>
    </lineage>
</organism>
<dbReference type="PANTHER" id="PTHR48069:SF3">
    <property type="entry name" value="DIHYDROFOLATE REDUCTASE"/>
    <property type="match status" value="1"/>
</dbReference>
<dbReference type="GO" id="GO:0046452">
    <property type="term" value="P:dihydrofolate metabolic process"/>
    <property type="evidence" value="ECO:0007669"/>
    <property type="project" value="TreeGrafter"/>
</dbReference>
<evidence type="ECO:0000256" key="5">
    <source>
        <dbReference type="ARBA" id="ARBA00022857"/>
    </source>
</evidence>
<dbReference type="EMBL" id="WNME01000002">
    <property type="protein sequence ID" value="MUB62361.1"/>
    <property type="molecule type" value="Genomic_DNA"/>
</dbReference>
<proteinExistence type="inferred from homology"/>
<evidence type="ECO:0000256" key="2">
    <source>
        <dbReference type="ARBA" id="ARBA00009539"/>
    </source>
</evidence>
<comment type="pathway">
    <text evidence="1">Cofactor biosynthesis; tetrahydrofolate biosynthesis; 5,6,7,8-tetrahydrofolate from 7,8-dihydrofolate: step 1/1.</text>
</comment>
<dbReference type="InterPro" id="IPR024072">
    <property type="entry name" value="DHFR-like_dom_sf"/>
</dbReference>
<dbReference type="Proteomes" id="UP000434223">
    <property type="component" value="Unassembled WGS sequence"/>
</dbReference>
<keyword evidence="5" id="KW-0521">NADP</keyword>
<dbReference type="EC" id="1.5.1.3" evidence="3"/>
<dbReference type="GO" id="GO:0046654">
    <property type="term" value="P:tetrahydrofolate biosynthetic process"/>
    <property type="evidence" value="ECO:0007669"/>
    <property type="project" value="InterPro"/>
</dbReference>
<dbReference type="Gene3D" id="3.40.430.10">
    <property type="entry name" value="Dihydrofolate Reductase, subunit A"/>
    <property type="match status" value="1"/>
</dbReference>
<dbReference type="RefSeq" id="WP_055649083.1">
    <property type="nucleotide sequence ID" value="NZ_CZAZ01000002.1"/>
</dbReference>
<dbReference type="CDD" id="cd00209">
    <property type="entry name" value="DHFR"/>
    <property type="match status" value="1"/>
</dbReference>
<dbReference type="PRINTS" id="PR00070">
    <property type="entry name" value="DHFR"/>
</dbReference>
<dbReference type="SUPFAM" id="SSF53597">
    <property type="entry name" value="Dihydrofolate reductase-like"/>
    <property type="match status" value="1"/>
</dbReference>
<accession>A0AAW9WB03</accession>
<comment type="similarity">
    <text evidence="2">Belongs to the dihydrofolate reductase family.</text>
</comment>
<dbReference type="InterPro" id="IPR012259">
    <property type="entry name" value="DHFR"/>
</dbReference>
<dbReference type="InterPro" id="IPR001796">
    <property type="entry name" value="DHFR_dom"/>
</dbReference>
<feature type="domain" description="DHFR" evidence="7">
    <location>
        <begin position="1"/>
        <end position="161"/>
    </location>
</feature>
<dbReference type="GO" id="GO:0046655">
    <property type="term" value="P:folic acid metabolic process"/>
    <property type="evidence" value="ECO:0007669"/>
    <property type="project" value="TreeGrafter"/>
</dbReference>
<dbReference type="GO" id="GO:0005829">
    <property type="term" value="C:cytosol"/>
    <property type="evidence" value="ECO:0007669"/>
    <property type="project" value="TreeGrafter"/>
</dbReference>
<dbReference type="GO" id="GO:0004146">
    <property type="term" value="F:dihydrofolate reductase activity"/>
    <property type="evidence" value="ECO:0007669"/>
    <property type="project" value="UniProtKB-EC"/>
</dbReference>
<evidence type="ECO:0000259" key="7">
    <source>
        <dbReference type="PROSITE" id="PS51330"/>
    </source>
</evidence>
<evidence type="ECO:0000256" key="4">
    <source>
        <dbReference type="ARBA" id="ARBA00022563"/>
    </source>
</evidence>
<keyword evidence="4" id="KW-0554">One-carbon metabolism</keyword>
<evidence type="ECO:0000256" key="1">
    <source>
        <dbReference type="ARBA" id="ARBA00004903"/>
    </source>
</evidence>
<dbReference type="PANTHER" id="PTHR48069">
    <property type="entry name" value="DIHYDROFOLATE REDUCTASE"/>
    <property type="match status" value="1"/>
</dbReference>
<dbReference type="AlphaFoldDB" id="A0AAW9WB03"/>
<evidence type="ECO:0000256" key="6">
    <source>
        <dbReference type="ARBA" id="ARBA00023002"/>
    </source>
</evidence>
<dbReference type="GO" id="GO:0006730">
    <property type="term" value="P:one-carbon metabolic process"/>
    <property type="evidence" value="ECO:0007669"/>
    <property type="project" value="UniProtKB-KW"/>
</dbReference>
<evidence type="ECO:0000313" key="8">
    <source>
        <dbReference type="EMBL" id="MUB62361.1"/>
    </source>
</evidence>
<evidence type="ECO:0000313" key="9">
    <source>
        <dbReference type="Proteomes" id="UP000434223"/>
    </source>
</evidence>